<feature type="transmembrane region" description="Helical" evidence="1">
    <location>
        <begin position="248"/>
        <end position="268"/>
    </location>
</feature>
<reference evidence="2" key="1">
    <citation type="submission" date="2018-05" db="EMBL/GenBank/DDBJ databases">
        <authorList>
            <person name="Lanie J.A."/>
            <person name="Ng W.-L."/>
            <person name="Kazmierczak K.M."/>
            <person name="Andrzejewski T.M."/>
            <person name="Davidsen T.M."/>
            <person name="Wayne K.J."/>
            <person name="Tettelin H."/>
            <person name="Glass J.I."/>
            <person name="Rusch D."/>
            <person name="Podicherti R."/>
            <person name="Tsui H.-C.T."/>
            <person name="Winkler M.E."/>
        </authorList>
    </citation>
    <scope>NUCLEOTIDE SEQUENCE</scope>
</reference>
<keyword evidence="1" id="KW-0472">Membrane</keyword>
<feature type="transmembrane region" description="Helical" evidence="1">
    <location>
        <begin position="128"/>
        <end position="146"/>
    </location>
</feature>
<organism evidence="2">
    <name type="scientific">marine metagenome</name>
    <dbReference type="NCBI Taxonomy" id="408172"/>
    <lineage>
        <taxon>unclassified sequences</taxon>
        <taxon>metagenomes</taxon>
        <taxon>ecological metagenomes</taxon>
    </lineage>
</organism>
<sequence>MEFSTILGGWVATFLTIGIFSYLYKDNPFYKMAEHLFVGISAGYLLSLGFWTQLQPNLFGRLFPAKHYDPDTIMYSIYNVLSFFSSSIFPEGGIDKGHDQHLIYLLPLVLGIMMLLSLVPSLSWMARWGIAYIVGMAAGLRAYGYLSSNVIGQIKGTAVNLFDFSLPIFSLSSPSILNNIIILTGTICGLLYFYFSKEHKGALGTATKIGINFLMISFGASFGFAVMGRISLLIGRFSDLIKFSSSDYNYATFWVIFAVTGFLGYAAYQDNNKDTQVSIDDQDSMFEEE</sequence>
<name>A0A381N3G5_9ZZZZ</name>
<protein>
    <submittedName>
        <fullName evidence="2">Uncharacterized protein</fullName>
    </submittedName>
</protein>
<proteinExistence type="predicted"/>
<keyword evidence="1" id="KW-1133">Transmembrane helix</keyword>
<gene>
    <name evidence="2" type="ORF">METZ01_LOCUS2014</name>
</gene>
<feature type="transmembrane region" description="Helical" evidence="1">
    <location>
        <begin position="6"/>
        <end position="24"/>
    </location>
</feature>
<dbReference type="AlphaFoldDB" id="A0A381N3G5"/>
<feature type="transmembrane region" description="Helical" evidence="1">
    <location>
        <begin position="207"/>
        <end position="227"/>
    </location>
</feature>
<feature type="transmembrane region" description="Helical" evidence="1">
    <location>
        <begin position="36"/>
        <end position="53"/>
    </location>
</feature>
<feature type="transmembrane region" description="Helical" evidence="1">
    <location>
        <begin position="176"/>
        <end position="195"/>
    </location>
</feature>
<evidence type="ECO:0000313" key="2">
    <source>
        <dbReference type="EMBL" id="SUZ49160.1"/>
    </source>
</evidence>
<accession>A0A381N3G5</accession>
<evidence type="ECO:0000256" key="1">
    <source>
        <dbReference type="SAM" id="Phobius"/>
    </source>
</evidence>
<dbReference type="EMBL" id="UINC01000106">
    <property type="protein sequence ID" value="SUZ49160.1"/>
    <property type="molecule type" value="Genomic_DNA"/>
</dbReference>
<feature type="transmembrane region" description="Helical" evidence="1">
    <location>
        <begin position="102"/>
        <end position="122"/>
    </location>
</feature>
<keyword evidence="1" id="KW-0812">Transmembrane</keyword>